<dbReference type="Gene3D" id="3.40.50.2000">
    <property type="entry name" value="Glycogen Phosphorylase B"/>
    <property type="match status" value="2"/>
</dbReference>
<feature type="binding site" evidence="10">
    <location>
        <position position="291"/>
    </location>
    <ligand>
        <name>UDP-N-acetyl-alpha-D-glucosamine</name>
        <dbReference type="ChEBI" id="CHEBI:57705"/>
    </ligand>
</feature>
<keyword evidence="5 10" id="KW-0133">Cell shape</keyword>
<dbReference type="OrthoDB" id="9808936at2"/>
<dbReference type="EC" id="2.4.1.227" evidence="10"/>
<dbReference type="InterPro" id="IPR004276">
    <property type="entry name" value="GlycoTrans_28_N"/>
</dbReference>
<dbReference type="GO" id="GO:0005886">
    <property type="term" value="C:plasma membrane"/>
    <property type="evidence" value="ECO:0007669"/>
    <property type="project" value="UniProtKB-SubCell"/>
</dbReference>
<feature type="domain" description="Glycosyl transferase family 28 C-terminal" evidence="12">
    <location>
        <begin position="184"/>
        <end position="349"/>
    </location>
</feature>
<dbReference type="GO" id="GO:0050511">
    <property type="term" value="F:undecaprenyldiphospho-muramoylpentapeptide beta-N-acetylglucosaminyltransferase activity"/>
    <property type="evidence" value="ECO:0007669"/>
    <property type="project" value="UniProtKB-UniRule"/>
</dbReference>
<evidence type="ECO:0000256" key="8">
    <source>
        <dbReference type="ARBA" id="ARBA00023306"/>
    </source>
</evidence>
<dbReference type="GO" id="GO:0009252">
    <property type="term" value="P:peptidoglycan biosynthetic process"/>
    <property type="evidence" value="ECO:0007669"/>
    <property type="project" value="UniProtKB-UniRule"/>
</dbReference>
<protein>
    <recommendedName>
        <fullName evidence="10">UDP-N-acetylglucosamine--N-acetylmuramyl-(pentapeptide) pyrophosphoryl-undecaprenol N-acetylglucosamine transferase</fullName>
        <ecNumber evidence="10">2.4.1.227</ecNumber>
    </recommendedName>
    <alternativeName>
        <fullName evidence="10">Undecaprenyl-PP-MurNAc-pentapeptide-UDPGlcNAc GlcNAc transferase</fullName>
    </alternativeName>
</protein>
<evidence type="ECO:0000256" key="7">
    <source>
        <dbReference type="ARBA" id="ARBA00023136"/>
    </source>
</evidence>
<evidence type="ECO:0000256" key="3">
    <source>
        <dbReference type="ARBA" id="ARBA00022676"/>
    </source>
</evidence>
<dbReference type="EMBL" id="FYEH01000001">
    <property type="protein sequence ID" value="SNB56277.1"/>
    <property type="molecule type" value="Genomic_DNA"/>
</dbReference>
<keyword evidence="2 10" id="KW-0132">Cell division</keyword>
<feature type="binding site" evidence="10">
    <location>
        <position position="167"/>
    </location>
    <ligand>
        <name>UDP-N-acetyl-alpha-D-glucosamine</name>
        <dbReference type="ChEBI" id="CHEBI:57705"/>
    </ligand>
</feature>
<reference evidence="13 14" key="1">
    <citation type="submission" date="2017-06" db="EMBL/GenBank/DDBJ databases">
        <authorList>
            <person name="Kim H.J."/>
            <person name="Triplett B.A."/>
        </authorList>
    </citation>
    <scope>NUCLEOTIDE SEQUENCE [LARGE SCALE GENOMIC DNA]</scope>
    <source>
        <strain evidence="13 14">B29T1</strain>
    </source>
</reference>
<sequence length="376" mass="39894">MSASPTIVVAAGGTGGHMFPALAVAAELRERGCRVVILTDRRGARYVGTDGPDGWECRIVEAASPSGSLLQKLKGTWRLMRGARQARRLWSEVRPDAAATFGGYASVPAALAAALTRTPLLVHEQNAVFGRANRMIAKVARIVALSFAQTRAAPKGDRVRVTGNPVRPGFGRPTSLEPKTGFGLLVLGGSQGARVFSDVLPAAIALLPDALRQRLRLQQQCRPEDLERVRAAYAQMGFAAELAAFFNDVPARMAGADMLLCRSGASTVAELLMLGKPAILIPYPFAADNHQDANAVELERAEAALRLPQSEATPERLAEMLAMLIAQPLRLDAMRRASAGIAWTDAAARLADAVLAGVAEPAIRSSSAPTIRNSHS</sequence>
<organism evidence="13 14">
    <name type="scientific">Arboricoccus pini</name>
    <dbReference type="NCBI Taxonomy" id="1963835"/>
    <lineage>
        <taxon>Bacteria</taxon>
        <taxon>Pseudomonadati</taxon>
        <taxon>Pseudomonadota</taxon>
        <taxon>Alphaproteobacteria</taxon>
        <taxon>Geminicoccales</taxon>
        <taxon>Geminicoccaceae</taxon>
        <taxon>Arboricoccus</taxon>
    </lineage>
</organism>
<dbReference type="InterPro" id="IPR007235">
    <property type="entry name" value="Glyco_trans_28_C"/>
</dbReference>
<keyword evidence="8 10" id="KW-0131">Cell cycle</keyword>
<evidence type="ECO:0000313" key="14">
    <source>
        <dbReference type="Proteomes" id="UP000197065"/>
    </source>
</evidence>
<dbReference type="Pfam" id="PF04101">
    <property type="entry name" value="Glyco_tran_28_C"/>
    <property type="match status" value="1"/>
</dbReference>
<keyword evidence="4 10" id="KW-0808">Transferase</keyword>
<evidence type="ECO:0000256" key="4">
    <source>
        <dbReference type="ARBA" id="ARBA00022679"/>
    </source>
</evidence>
<dbReference type="GO" id="GO:0071555">
    <property type="term" value="P:cell wall organization"/>
    <property type="evidence" value="ECO:0007669"/>
    <property type="project" value="UniProtKB-KW"/>
</dbReference>
<comment type="similarity">
    <text evidence="10">Belongs to the glycosyltransferase 28 family. MurG subfamily.</text>
</comment>
<evidence type="ECO:0000259" key="11">
    <source>
        <dbReference type="Pfam" id="PF03033"/>
    </source>
</evidence>
<dbReference type="GO" id="GO:0051301">
    <property type="term" value="P:cell division"/>
    <property type="evidence" value="ECO:0007669"/>
    <property type="project" value="UniProtKB-KW"/>
</dbReference>
<keyword evidence="14" id="KW-1185">Reference proteome</keyword>
<dbReference type="GO" id="GO:0008360">
    <property type="term" value="P:regulation of cell shape"/>
    <property type="evidence" value="ECO:0007669"/>
    <property type="project" value="UniProtKB-KW"/>
</dbReference>
<keyword evidence="7 10" id="KW-0472">Membrane</keyword>
<dbReference type="RefSeq" id="WP_088559808.1">
    <property type="nucleotide sequence ID" value="NZ_FYEH01000001.1"/>
</dbReference>
<dbReference type="GO" id="GO:0051991">
    <property type="term" value="F:UDP-N-acetyl-D-glucosamine:N-acetylmuramoyl-L-alanyl-D-glutamyl-meso-2,6-diaminopimelyl-D-alanyl-D-alanine-diphosphoundecaprenol 4-beta-N-acetylglucosaminlytransferase activity"/>
    <property type="evidence" value="ECO:0007669"/>
    <property type="project" value="RHEA"/>
</dbReference>
<evidence type="ECO:0000256" key="2">
    <source>
        <dbReference type="ARBA" id="ARBA00022618"/>
    </source>
</evidence>
<dbReference type="NCBIfam" id="TIGR01133">
    <property type="entry name" value="murG"/>
    <property type="match status" value="1"/>
</dbReference>
<evidence type="ECO:0000256" key="9">
    <source>
        <dbReference type="ARBA" id="ARBA00023316"/>
    </source>
</evidence>
<feature type="domain" description="Glycosyltransferase family 28 N-terminal" evidence="11">
    <location>
        <begin position="7"/>
        <end position="143"/>
    </location>
</feature>
<dbReference type="Pfam" id="PF03033">
    <property type="entry name" value="Glyco_transf_28"/>
    <property type="match status" value="1"/>
</dbReference>
<evidence type="ECO:0000259" key="12">
    <source>
        <dbReference type="Pfam" id="PF04101"/>
    </source>
</evidence>
<comment type="pathway">
    <text evidence="10">Cell wall biogenesis; peptidoglycan biosynthesis.</text>
</comment>
<dbReference type="AlphaFoldDB" id="A0A212QAF4"/>
<accession>A0A212QAF4</accession>
<comment type="function">
    <text evidence="10">Cell wall formation. Catalyzes the transfer of a GlcNAc subunit on undecaprenyl-pyrophosphoryl-MurNAc-pentapeptide (lipid intermediate I) to form undecaprenyl-pyrophosphoryl-MurNAc-(pentapeptide)GlcNAc (lipid intermediate II).</text>
</comment>
<keyword evidence="9 10" id="KW-0961">Cell wall biogenesis/degradation</keyword>
<evidence type="ECO:0000256" key="1">
    <source>
        <dbReference type="ARBA" id="ARBA00022475"/>
    </source>
</evidence>
<dbReference type="PANTHER" id="PTHR21015">
    <property type="entry name" value="UDP-N-ACETYLGLUCOSAMINE--N-ACETYLMURAMYL-(PENTAPEPTIDE) PYROPHOSPHORYL-UNDECAPRENOL N-ACETYLGLUCOSAMINE TRANSFERASE 1"/>
    <property type="match status" value="1"/>
</dbReference>
<keyword evidence="1 10" id="KW-1003">Cell membrane</keyword>
<dbReference type="Proteomes" id="UP000197065">
    <property type="component" value="Unassembled WGS sequence"/>
</dbReference>
<dbReference type="HAMAP" id="MF_00033">
    <property type="entry name" value="MurG"/>
    <property type="match status" value="1"/>
</dbReference>
<evidence type="ECO:0000256" key="5">
    <source>
        <dbReference type="ARBA" id="ARBA00022960"/>
    </source>
</evidence>
<proteinExistence type="inferred from homology"/>
<feature type="binding site" evidence="10">
    <location>
        <position position="190"/>
    </location>
    <ligand>
        <name>UDP-N-acetyl-alpha-D-glucosamine</name>
        <dbReference type="ChEBI" id="CHEBI:57705"/>
    </ligand>
</feature>
<feature type="binding site" evidence="10">
    <location>
        <position position="126"/>
    </location>
    <ligand>
        <name>UDP-N-acetyl-alpha-D-glucosamine</name>
        <dbReference type="ChEBI" id="CHEBI:57705"/>
    </ligand>
</feature>
<dbReference type="InterPro" id="IPR006009">
    <property type="entry name" value="GlcNAc_MurG"/>
</dbReference>
<feature type="binding site" evidence="10">
    <location>
        <begin position="14"/>
        <end position="16"/>
    </location>
    <ligand>
        <name>UDP-N-acetyl-alpha-D-glucosamine</name>
        <dbReference type="ChEBI" id="CHEBI:57705"/>
    </ligand>
</feature>
<dbReference type="CDD" id="cd03785">
    <property type="entry name" value="GT28_MurG"/>
    <property type="match status" value="1"/>
</dbReference>
<evidence type="ECO:0000256" key="10">
    <source>
        <dbReference type="HAMAP-Rule" id="MF_00033"/>
    </source>
</evidence>
<dbReference type="UniPathway" id="UPA00219"/>
<dbReference type="GO" id="GO:0005975">
    <property type="term" value="P:carbohydrate metabolic process"/>
    <property type="evidence" value="ECO:0007669"/>
    <property type="project" value="InterPro"/>
</dbReference>
<keyword evidence="6 10" id="KW-0573">Peptidoglycan synthesis</keyword>
<keyword evidence="3 10" id="KW-0328">Glycosyltransferase</keyword>
<name>A0A212QAF4_9PROT</name>
<evidence type="ECO:0000313" key="13">
    <source>
        <dbReference type="EMBL" id="SNB56277.1"/>
    </source>
</evidence>
<comment type="catalytic activity">
    <reaction evidence="10">
        <text>di-trans,octa-cis-undecaprenyl diphospho-N-acetyl-alpha-D-muramoyl-L-alanyl-D-glutamyl-meso-2,6-diaminopimeloyl-D-alanyl-D-alanine + UDP-N-acetyl-alpha-D-glucosamine = di-trans,octa-cis-undecaprenyl diphospho-[N-acetyl-alpha-D-glucosaminyl-(1-&gt;4)]-N-acetyl-alpha-D-muramoyl-L-alanyl-D-glutamyl-meso-2,6-diaminopimeloyl-D-alanyl-D-alanine + UDP + H(+)</text>
        <dbReference type="Rhea" id="RHEA:31227"/>
        <dbReference type="ChEBI" id="CHEBI:15378"/>
        <dbReference type="ChEBI" id="CHEBI:57705"/>
        <dbReference type="ChEBI" id="CHEBI:58223"/>
        <dbReference type="ChEBI" id="CHEBI:61387"/>
        <dbReference type="ChEBI" id="CHEBI:61388"/>
        <dbReference type="EC" id="2.4.1.227"/>
    </reaction>
</comment>
<dbReference type="PANTHER" id="PTHR21015:SF22">
    <property type="entry name" value="GLYCOSYLTRANSFERASE"/>
    <property type="match status" value="1"/>
</dbReference>
<comment type="caution">
    <text evidence="10">Lacks conserved residue(s) required for the propagation of feature annotation.</text>
</comment>
<dbReference type="SUPFAM" id="SSF53756">
    <property type="entry name" value="UDP-Glycosyltransferase/glycogen phosphorylase"/>
    <property type="match status" value="1"/>
</dbReference>
<evidence type="ECO:0000256" key="6">
    <source>
        <dbReference type="ARBA" id="ARBA00022984"/>
    </source>
</evidence>
<gene>
    <name evidence="10" type="primary">murG</name>
    <name evidence="13" type="ORF">SAMN07250955_101529</name>
</gene>
<comment type="subcellular location">
    <subcellularLocation>
        <location evidence="10">Cell membrane</location>
        <topology evidence="10">Peripheral membrane protein</topology>
        <orientation evidence="10">Cytoplasmic side</orientation>
    </subcellularLocation>
</comment>